<dbReference type="PROSITE" id="PS51144">
    <property type="entry name" value="ALPHA_CA_2"/>
    <property type="match status" value="1"/>
</dbReference>
<feature type="domain" description="Alpha-carbonic anhydrase" evidence="7">
    <location>
        <begin position="36"/>
        <end position="258"/>
    </location>
</feature>
<dbReference type="CDD" id="cd03124">
    <property type="entry name" value="alpha_CA_prokaryotic_like"/>
    <property type="match status" value="1"/>
</dbReference>
<dbReference type="EMBL" id="DRNB01000061">
    <property type="protein sequence ID" value="HHJ63619.1"/>
    <property type="molecule type" value="Genomic_DNA"/>
</dbReference>
<evidence type="ECO:0000256" key="4">
    <source>
        <dbReference type="ARBA" id="ARBA00022833"/>
    </source>
</evidence>
<evidence type="ECO:0000256" key="6">
    <source>
        <dbReference type="ARBA" id="ARBA00048348"/>
    </source>
</evidence>
<name>A0A7C5Q8T5_AQUAO</name>
<comment type="similarity">
    <text evidence="1">Belongs to the alpha-carbonic anhydrase family.</text>
</comment>
<comment type="catalytic activity">
    <reaction evidence="6">
        <text>hydrogencarbonate + H(+) = CO2 + H2O</text>
        <dbReference type="Rhea" id="RHEA:10748"/>
        <dbReference type="ChEBI" id="CHEBI:15377"/>
        <dbReference type="ChEBI" id="CHEBI:15378"/>
        <dbReference type="ChEBI" id="CHEBI:16526"/>
        <dbReference type="ChEBI" id="CHEBI:17544"/>
        <dbReference type="EC" id="4.2.1.1"/>
    </reaction>
</comment>
<dbReference type="InterPro" id="IPR036398">
    <property type="entry name" value="CA_dom_sf"/>
</dbReference>
<evidence type="ECO:0000256" key="3">
    <source>
        <dbReference type="ARBA" id="ARBA00022723"/>
    </source>
</evidence>
<dbReference type="Pfam" id="PF00194">
    <property type="entry name" value="Carb_anhydrase"/>
    <property type="match status" value="1"/>
</dbReference>
<dbReference type="InterPro" id="IPR041891">
    <property type="entry name" value="Alpha_CA_prokaryot-like"/>
</dbReference>
<organism evidence="8">
    <name type="scientific">Aquifex aeolicus</name>
    <dbReference type="NCBI Taxonomy" id="63363"/>
    <lineage>
        <taxon>Bacteria</taxon>
        <taxon>Pseudomonadati</taxon>
        <taxon>Aquificota</taxon>
        <taxon>Aquificia</taxon>
        <taxon>Aquificales</taxon>
        <taxon>Aquificaceae</taxon>
        <taxon>Aquifex</taxon>
    </lineage>
</organism>
<keyword evidence="3" id="KW-0479">Metal-binding</keyword>
<evidence type="ECO:0000259" key="7">
    <source>
        <dbReference type="PROSITE" id="PS51144"/>
    </source>
</evidence>
<evidence type="ECO:0000256" key="1">
    <source>
        <dbReference type="ARBA" id="ARBA00010718"/>
    </source>
</evidence>
<accession>A0A7C5Q8T5</accession>
<dbReference type="Gene3D" id="3.10.200.10">
    <property type="entry name" value="Alpha carbonic anhydrase"/>
    <property type="match status" value="1"/>
</dbReference>
<dbReference type="InterPro" id="IPR001148">
    <property type="entry name" value="CA_dom"/>
</dbReference>
<evidence type="ECO:0000256" key="5">
    <source>
        <dbReference type="ARBA" id="ARBA00023239"/>
    </source>
</evidence>
<comment type="caution">
    <text evidence="8">The sequence shown here is derived from an EMBL/GenBank/DDBJ whole genome shotgun (WGS) entry which is preliminary data.</text>
</comment>
<reference evidence="8" key="1">
    <citation type="journal article" date="2020" name="mSystems">
        <title>Genome- and Community-Level Interaction Insights into Carbon Utilization and Element Cycling Functions of Hydrothermarchaeota in Hydrothermal Sediment.</title>
        <authorList>
            <person name="Zhou Z."/>
            <person name="Liu Y."/>
            <person name="Xu W."/>
            <person name="Pan J."/>
            <person name="Luo Z.H."/>
            <person name="Li M."/>
        </authorList>
    </citation>
    <scope>NUCLEOTIDE SEQUENCE [LARGE SCALE GENOMIC DNA]</scope>
    <source>
        <strain evidence="8">HyVt-501</strain>
    </source>
</reference>
<dbReference type="PANTHER" id="PTHR18952:SF265">
    <property type="entry name" value="CARBONIC ANHYDRASE"/>
    <property type="match status" value="1"/>
</dbReference>
<evidence type="ECO:0000313" key="8">
    <source>
        <dbReference type="EMBL" id="HHJ63619.1"/>
    </source>
</evidence>
<protein>
    <recommendedName>
        <fullName evidence="2">carbonic anhydrase</fullName>
        <ecNumber evidence="2">4.2.1.1</ecNumber>
    </recommendedName>
</protein>
<dbReference type="PROSITE" id="PS51257">
    <property type="entry name" value="PROKAR_LIPOPROTEIN"/>
    <property type="match status" value="1"/>
</dbReference>
<dbReference type="AlphaFoldDB" id="A0A7C5Q8T5"/>
<dbReference type="SUPFAM" id="SSF51069">
    <property type="entry name" value="Carbonic anhydrase"/>
    <property type="match status" value="1"/>
</dbReference>
<proteinExistence type="inferred from homology"/>
<dbReference type="PANTHER" id="PTHR18952">
    <property type="entry name" value="CARBONIC ANHYDRASE"/>
    <property type="match status" value="1"/>
</dbReference>
<dbReference type="GO" id="GO:0008270">
    <property type="term" value="F:zinc ion binding"/>
    <property type="evidence" value="ECO:0007669"/>
    <property type="project" value="InterPro"/>
</dbReference>
<dbReference type="SMART" id="SM01057">
    <property type="entry name" value="Carb_anhydrase"/>
    <property type="match status" value="1"/>
</dbReference>
<dbReference type="EC" id="4.2.1.1" evidence="2"/>
<sequence length="258" mass="29073">MGKSLLVALSVAGLLIAGCESAKKQSTSEKKEVHGMKWGYKGEIGPDRWGDLSPEFKLCKTGKAQSPIDIRETKKGKLPQIEFHYADTKLNVVNNGHTIQVNYEPGSYILYEGKKCELLQFHFHTPSEHLFSGQAFPMEVHLVHKCEDGNLLVIGVMMDEGAEHELIKKIWEVMPSQEGEVTKEEVKINAMDLLPASRGYYTYSGSLTTPPCTEGVKWIVMKEKIEVSKDQINRFKSLYDMNARPVQPLNDRVVMESE</sequence>
<dbReference type="InterPro" id="IPR023561">
    <property type="entry name" value="Carbonic_anhydrase_a-class"/>
</dbReference>
<dbReference type="GO" id="GO:0004089">
    <property type="term" value="F:carbonate dehydratase activity"/>
    <property type="evidence" value="ECO:0007669"/>
    <property type="project" value="UniProtKB-EC"/>
</dbReference>
<evidence type="ECO:0000256" key="2">
    <source>
        <dbReference type="ARBA" id="ARBA00012925"/>
    </source>
</evidence>
<dbReference type="Proteomes" id="UP000885792">
    <property type="component" value="Unassembled WGS sequence"/>
</dbReference>
<keyword evidence="4" id="KW-0862">Zinc</keyword>
<gene>
    <name evidence="8" type="ORF">ENJ61_01800</name>
</gene>
<keyword evidence="5" id="KW-0456">Lyase</keyword>